<feature type="transmembrane region" description="Helical" evidence="1">
    <location>
        <begin position="40"/>
        <end position="58"/>
    </location>
</feature>
<dbReference type="RefSeq" id="WP_164032776.1">
    <property type="nucleotide sequence ID" value="NZ_JAABOQ010000005.1"/>
</dbReference>
<feature type="transmembrane region" description="Helical" evidence="1">
    <location>
        <begin position="213"/>
        <end position="233"/>
    </location>
</feature>
<protein>
    <submittedName>
        <fullName evidence="2">Uncharacterized protein</fullName>
    </submittedName>
</protein>
<keyword evidence="1" id="KW-0472">Membrane</keyword>
<feature type="transmembrane region" description="Helical" evidence="1">
    <location>
        <begin position="70"/>
        <end position="87"/>
    </location>
</feature>
<evidence type="ECO:0000313" key="3">
    <source>
        <dbReference type="Proteomes" id="UP000474296"/>
    </source>
</evidence>
<evidence type="ECO:0000313" key="2">
    <source>
        <dbReference type="EMBL" id="NER18095.1"/>
    </source>
</evidence>
<dbReference type="Proteomes" id="UP000474296">
    <property type="component" value="Unassembled WGS sequence"/>
</dbReference>
<feature type="transmembrane region" description="Helical" evidence="1">
    <location>
        <begin position="99"/>
        <end position="118"/>
    </location>
</feature>
<dbReference type="AlphaFoldDB" id="A0A6M0CJI1"/>
<organism evidence="2 3">
    <name type="scientific">Spongiivirga citrea</name>
    <dbReference type="NCBI Taxonomy" id="1481457"/>
    <lineage>
        <taxon>Bacteria</taxon>
        <taxon>Pseudomonadati</taxon>
        <taxon>Bacteroidota</taxon>
        <taxon>Flavobacteriia</taxon>
        <taxon>Flavobacteriales</taxon>
        <taxon>Flavobacteriaceae</taxon>
        <taxon>Spongiivirga</taxon>
    </lineage>
</organism>
<keyword evidence="1" id="KW-1133">Transmembrane helix</keyword>
<accession>A0A6M0CJI1</accession>
<feature type="transmembrane region" description="Helical" evidence="1">
    <location>
        <begin position="186"/>
        <end position="207"/>
    </location>
</feature>
<feature type="transmembrane region" description="Helical" evidence="1">
    <location>
        <begin position="12"/>
        <end position="34"/>
    </location>
</feature>
<comment type="caution">
    <text evidence="2">The sequence shown here is derived from an EMBL/GenBank/DDBJ whole genome shotgun (WGS) entry which is preliminary data.</text>
</comment>
<keyword evidence="3" id="KW-1185">Reference proteome</keyword>
<evidence type="ECO:0000256" key="1">
    <source>
        <dbReference type="SAM" id="Phobius"/>
    </source>
</evidence>
<name>A0A6M0CJI1_9FLAO</name>
<reference evidence="2 3" key="1">
    <citation type="submission" date="2020-01" db="EMBL/GenBank/DDBJ databases">
        <title>Spongiivirga citrea KCTC 32990T.</title>
        <authorList>
            <person name="Wang G."/>
        </authorList>
    </citation>
    <scope>NUCLEOTIDE SEQUENCE [LARGE SCALE GENOMIC DNA]</scope>
    <source>
        <strain evidence="2 3">KCTC 32990</strain>
    </source>
</reference>
<gene>
    <name evidence="2" type="ORF">GWK10_12795</name>
</gene>
<proteinExistence type="predicted"/>
<sequence>MKEITATQRGIFAVGIPIALQLSLVILVRSAWFTNLSNDLALAISIDFLITMPFIYWLLVRKTKIPTTTVIPFFIASTILASFLIPLEHQSFINTVKTWAIPVLEIGVLSYVGSRIYLTRKNYKKNILDQPDIANAIQDSCEEILPKSIASFLANEISVFYYAFFKWKKHTPVKNEFTYHKKSGSITVFAALLFVVAIETVALHLILNKWSPLAAWIATGVSIYSAIFLIGIIKSIPRRLIKVKEKELFIPYGIFGFTRIEYKNIKSINTGKISVLNNEKLIGVSPFLENESPNVSIETDRPITVNGLYGMKKKTTKVVFTVDELSWFNALLRKKNSLEESTESR</sequence>
<keyword evidence="1" id="KW-0812">Transmembrane</keyword>
<dbReference type="EMBL" id="JAABOQ010000005">
    <property type="protein sequence ID" value="NER18095.1"/>
    <property type="molecule type" value="Genomic_DNA"/>
</dbReference>